<dbReference type="GeneID" id="63715590"/>
<dbReference type="Gene3D" id="3.40.50.150">
    <property type="entry name" value="Vaccinia Virus protein VP39"/>
    <property type="match status" value="1"/>
</dbReference>
<dbReference type="RefSeq" id="XP_040661155.1">
    <property type="nucleotide sequence ID" value="XM_040800272.1"/>
</dbReference>
<evidence type="ECO:0008006" key="5">
    <source>
        <dbReference type="Google" id="ProtNLM"/>
    </source>
</evidence>
<feature type="region of interest" description="Disordered" evidence="2">
    <location>
        <begin position="554"/>
        <end position="575"/>
    </location>
</feature>
<proteinExistence type="inferred from homology"/>
<dbReference type="InParanoid" id="A0A151GXN1"/>
<feature type="compositionally biased region" description="Low complexity" evidence="2">
    <location>
        <begin position="149"/>
        <end position="162"/>
    </location>
</feature>
<dbReference type="AlphaFoldDB" id="A0A151GXN1"/>
<dbReference type="Proteomes" id="UP000076580">
    <property type="component" value="Chromosome 01"/>
</dbReference>
<dbReference type="PANTHER" id="PTHR43591">
    <property type="entry name" value="METHYLTRANSFERASE"/>
    <property type="match status" value="1"/>
</dbReference>
<organism evidence="3 4">
    <name type="scientific">Drechmeria coniospora</name>
    <name type="common">Nematophagous fungus</name>
    <name type="synonym">Meria coniospora</name>
    <dbReference type="NCBI Taxonomy" id="98403"/>
    <lineage>
        <taxon>Eukaryota</taxon>
        <taxon>Fungi</taxon>
        <taxon>Dikarya</taxon>
        <taxon>Ascomycota</taxon>
        <taxon>Pezizomycotina</taxon>
        <taxon>Sordariomycetes</taxon>
        <taxon>Hypocreomycetidae</taxon>
        <taxon>Hypocreales</taxon>
        <taxon>Ophiocordycipitaceae</taxon>
        <taxon>Drechmeria</taxon>
    </lineage>
</organism>
<protein>
    <recommendedName>
        <fullName evidence="5">Methyltransferase</fullName>
    </recommendedName>
</protein>
<comment type="similarity">
    <text evidence="1">Belongs to the methyltransferase superfamily. LaeA methyltransferase family.</text>
</comment>
<evidence type="ECO:0000256" key="1">
    <source>
        <dbReference type="ARBA" id="ARBA00038158"/>
    </source>
</evidence>
<dbReference type="InterPro" id="IPR029063">
    <property type="entry name" value="SAM-dependent_MTases_sf"/>
</dbReference>
<evidence type="ECO:0000313" key="3">
    <source>
        <dbReference type="EMBL" id="KYK61803.1"/>
    </source>
</evidence>
<feature type="region of interest" description="Disordered" evidence="2">
    <location>
        <begin position="19"/>
        <end position="39"/>
    </location>
</feature>
<sequence length="575" mass="63430">MLALASHVRFGSRQLAPNIIEPALPPPTPRPIPRATDADAARSALIKTVVASLPRRRRDLSCSLTRSLQLPHLRLLPHPPAPSSSLSRKRGNKVQHPPQLQRRSPRRRSLLGPRQRKGPTYHVAFHRSTSSLPSARCDRKPSSRECGPTTTTTADSSSSSSSEPTANEARTSTSSDDTLREGASGHGAPPATATATAGAVDADERSSMNAPPDQAENGSDDGDRTDAATIYPASHYPRAASPRGTAMHYYQDDPNADIAASTRSIWVPDLDYRDIHGRRYAREYYMPNDEIEQLRLSLQHQVFLHLLDGELTCVELNDPTFVLDVGTGTGEWAIRMAEMYPDCEVVGTDISAMADTKRVPLNVFFEIEDAEEWERPADHYDLIHFRCLEGAFRDWRSMYDSVYNSLKPGGWIEMIDFDSLESVKIWFTAFSEGSPIFDMAGDLEIAAEKIGRKRGISHMDPQLLMEAGFVDVRVTEHSIPMRVGEKSAGKLWLISCLDALEANCLRLLTQVMGWDPDKCKAACEKAARELAQLAKDPVKAKGLLVKARTVMARKPQEAGASNEDPAYHAGWPTAD</sequence>
<feature type="compositionally biased region" description="Polar residues" evidence="2">
    <location>
        <begin position="163"/>
        <end position="176"/>
    </location>
</feature>
<evidence type="ECO:0000256" key="2">
    <source>
        <dbReference type="SAM" id="MobiDB-lite"/>
    </source>
</evidence>
<dbReference type="CDD" id="cd02440">
    <property type="entry name" value="AdoMet_MTases"/>
    <property type="match status" value="1"/>
</dbReference>
<dbReference type="EMBL" id="LAYC01000001">
    <property type="protein sequence ID" value="KYK61803.1"/>
    <property type="molecule type" value="Genomic_DNA"/>
</dbReference>
<keyword evidence="4" id="KW-1185">Reference proteome</keyword>
<name>A0A151GXN1_DRECN</name>
<accession>A0A151GXN1</accession>
<dbReference type="SUPFAM" id="SSF53335">
    <property type="entry name" value="S-adenosyl-L-methionine-dependent methyltransferases"/>
    <property type="match status" value="1"/>
</dbReference>
<feature type="compositionally biased region" description="Basic residues" evidence="2">
    <location>
        <begin position="103"/>
        <end position="119"/>
    </location>
</feature>
<gene>
    <name evidence="3" type="ORF">DCS_02947</name>
</gene>
<reference evidence="3 4" key="1">
    <citation type="journal article" date="2016" name="Sci. Rep.">
        <title>Insights into Adaptations to a Near-Obligate Nematode Endoparasitic Lifestyle from the Finished Genome of Drechmeria coniospora.</title>
        <authorList>
            <person name="Zhang L."/>
            <person name="Zhou Z."/>
            <person name="Guo Q."/>
            <person name="Fokkens L."/>
            <person name="Miskei M."/>
            <person name="Pocsi I."/>
            <person name="Zhang W."/>
            <person name="Chen M."/>
            <person name="Wang L."/>
            <person name="Sun Y."/>
            <person name="Donzelli B.G."/>
            <person name="Gibson D.M."/>
            <person name="Nelson D.R."/>
            <person name="Luo J.G."/>
            <person name="Rep M."/>
            <person name="Liu H."/>
            <person name="Yang S."/>
            <person name="Wang J."/>
            <person name="Krasnoff S.B."/>
            <person name="Xu Y."/>
            <person name="Molnar I."/>
            <person name="Lin M."/>
        </authorList>
    </citation>
    <scope>NUCLEOTIDE SEQUENCE [LARGE SCALE GENOMIC DNA]</scope>
    <source>
        <strain evidence="3 4">ARSEF 6962</strain>
    </source>
</reference>
<feature type="compositionally biased region" description="Low complexity" evidence="2">
    <location>
        <begin position="186"/>
        <end position="199"/>
    </location>
</feature>
<comment type="caution">
    <text evidence="3">The sequence shown here is derived from an EMBL/GenBank/DDBJ whole genome shotgun (WGS) entry which is preliminary data.</text>
</comment>
<evidence type="ECO:0000313" key="4">
    <source>
        <dbReference type="Proteomes" id="UP000076580"/>
    </source>
</evidence>
<feature type="region of interest" description="Disordered" evidence="2">
    <location>
        <begin position="73"/>
        <end position="228"/>
    </location>
</feature>
<dbReference type="PANTHER" id="PTHR43591:SF105">
    <property type="entry name" value="METHYLTRANSFERASE DOMAIN-CONTAINING PROTEIN-RELATED"/>
    <property type="match status" value="1"/>
</dbReference>
<feature type="compositionally biased region" description="Pro residues" evidence="2">
    <location>
        <begin position="23"/>
        <end position="32"/>
    </location>
</feature>
<dbReference type="GO" id="GO:0008168">
    <property type="term" value="F:methyltransferase activity"/>
    <property type="evidence" value="ECO:0007669"/>
    <property type="project" value="TreeGrafter"/>
</dbReference>
<dbReference type="Pfam" id="PF13489">
    <property type="entry name" value="Methyltransf_23"/>
    <property type="match status" value="1"/>
</dbReference>